<comment type="cofactor">
    <cofactor evidence="7">
        <name>a divalent metal cation</name>
        <dbReference type="ChEBI" id="CHEBI:60240"/>
    </cofactor>
    <text evidence="7">Binds 1 divalent metal cation per subunit.</text>
</comment>
<dbReference type="InterPro" id="IPR002828">
    <property type="entry name" value="SurE-like_Pase/nucleotidase"/>
</dbReference>
<dbReference type="EC" id="3.1.3.5" evidence="7"/>
<evidence type="ECO:0000313" key="9">
    <source>
        <dbReference type="EMBL" id="HDP78923.1"/>
    </source>
</evidence>
<evidence type="ECO:0000256" key="5">
    <source>
        <dbReference type="ARBA" id="ARBA00022741"/>
    </source>
</evidence>
<comment type="caution">
    <text evidence="9">The sequence shown here is derived from an EMBL/GenBank/DDBJ whole genome shotgun (WGS) entry which is preliminary data.</text>
</comment>
<evidence type="ECO:0000256" key="6">
    <source>
        <dbReference type="ARBA" id="ARBA00022801"/>
    </source>
</evidence>
<dbReference type="Proteomes" id="UP000886198">
    <property type="component" value="Unassembled WGS sequence"/>
</dbReference>
<evidence type="ECO:0000256" key="4">
    <source>
        <dbReference type="ARBA" id="ARBA00022723"/>
    </source>
</evidence>
<dbReference type="GO" id="GO:0005737">
    <property type="term" value="C:cytoplasm"/>
    <property type="evidence" value="ECO:0007669"/>
    <property type="project" value="UniProtKB-SubCell"/>
</dbReference>
<dbReference type="Gene3D" id="3.40.1210.10">
    <property type="entry name" value="Survival protein SurE-like phosphatase/nucleotidase"/>
    <property type="match status" value="1"/>
</dbReference>
<keyword evidence="5 7" id="KW-0547">Nucleotide-binding</keyword>
<gene>
    <name evidence="7 9" type="primary">surE</name>
    <name evidence="9" type="ORF">ENN47_12265</name>
</gene>
<evidence type="ECO:0000256" key="2">
    <source>
        <dbReference type="ARBA" id="ARBA00011062"/>
    </source>
</evidence>
<dbReference type="GO" id="GO:0008254">
    <property type="term" value="F:3'-nucleotidase activity"/>
    <property type="evidence" value="ECO:0007669"/>
    <property type="project" value="TreeGrafter"/>
</dbReference>
<comment type="function">
    <text evidence="7">Nucleotidase that shows phosphatase activity on nucleoside 5'-monophosphates.</text>
</comment>
<dbReference type="AlphaFoldDB" id="A0A7C1GUY5"/>
<dbReference type="PANTHER" id="PTHR30457">
    <property type="entry name" value="5'-NUCLEOTIDASE SURE"/>
    <property type="match status" value="1"/>
</dbReference>
<protein>
    <recommendedName>
        <fullName evidence="7">5'-nucleotidase SurE</fullName>
        <ecNumber evidence="7">3.1.3.5</ecNumber>
    </recommendedName>
    <alternativeName>
        <fullName evidence="7">Nucleoside 5'-monophosphate phosphohydrolase</fullName>
    </alternativeName>
</protein>
<dbReference type="GO" id="GO:0008253">
    <property type="term" value="F:5'-nucleotidase activity"/>
    <property type="evidence" value="ECO:0007669"/>
    <property type="project" value="UniProtKB-UniRule"/>
</dbReference>
<dbReference type="HAMAP" id="MF_00060">
    <property type="entry name" value="SurE"/>
    <property type="match status" value="1"/>
</dbReference>
<feature type="binding site" evidence="7">
    <location>
        <position position="39"/>
    </location>
    <ligand>
        <name>a divalent metal cation</name>
        <dbReference type="ChEBI" id="CHEBI:60240"/>
    </ligand>
</feature>
<dbReference type="Pfam" id="PF01975">
    <property type="entry name" value="SurE"/>
    <property type="match status" value="1"/>
</dbReference>
<organism evidence="9">
    <name type="scientific">Mesotoga infera</name>
    <dbReference type="NCBI Taxonomy" id="1236046"/>
    <lineage>
        <taxon>Bacteria</taxon>
        <taxon>Thermotogati</taxon>
        <taxon>Thermotogota</taxon>
        <taxon>Thermotogae</taxon>
        <taxon>Kosmotogales</taxon>
        <taxon>Kosmotogaceae</taxon>
        <taxon>Mesotoga</taxon>
    </lineage>
</organism>
<keyword evidence="3 7" id="KW-0963">Cytoplasm</keyword>
<feature type="binding site" evidence="7">
    <location>
        <position position="95"/>
    </location>
    <ligand>
        <name>a divalent metal cation</name>
        <dbReference type="ChEBI" id="CHEBI:60240"/>
    </ligand>
</feature>
<dbReference type="SUPFAM" id="SSF64167">
    <property type="entry name" value="SurE-like"/>
    <property type="match status" value="1"/>
</dbReference>
<dbReference type="GO" id="GO:0004309">
    <property type="term" value="F:exopolyphosphatase activity"/>
    <property type="evidence" value="ECO:0007669"/>
    <property type="project" value="TreeGrafter"/>
</dbReference>
<reference evidence="9" key="1">
    <citation type="journal article" date="2020" name="mSystems">
        <title>Genome- and Community-Level Interaction Insights into Carbon Utilization and Element Cycling Functions of Hydrothermarchaeota in Hydrothermal Sediment.</title>
        <authorList>
            <person name="Zhou Z."/>
            <person name="Liu Y."/>
            <person name="Xu W."/>
            <person name="Pan J."/>
            <person name="Luo Z.H."/>
            <person name="Li M."/>
        </authorList>
    </citation>
    <scope>NUCLEOTIDE SEQUENCE [LARGE SCALE GENOMIC DNA]</scope>
    <source>
        <strain evidence="9">SpSt-1179</strain>
    </source>
</reference>
<dbReference type="GO" id="GO:0046872">
    <property type="term" value="F:metal ion binding"/>
    <property type="evidence" value="ECO:0007669"/>
    <property type="project" value="UniProtKB-UniRule"/>
</dbReference>
<dbReference type="InterPro" id="IPR036523">
    <property type="entry name" value="SurE-like_sf"/>
</dbReference>
<dbReference type="NCBIfam" id="TIGR00087">
    <property type="entry name" value="surE"/>
    <property type="match status" value="1"/>
</dbReference>
<accession>A0A7C1GUY5</accession>
<comment type="subcellular location">
    <subcellularLocation>
        <location evidence="7">Cytoplasm</location>
    </subcellularLocation>
</comment>
<proteinExistence type="inferred from homology"/>
<dbReference type="InterPro" id="IPR030048">
    <property type="entry name" value="SurE"/>
</dbReference>
<dbReference type="GO" id="GO:0000166">
    <property type="term" value="F:nucleotide binding"/>
    <property type="evidence" value="ECO:0007669"/>
    <property type="project" value="UniProtKB-KW"/>
</dbReference>
<evidence type="ECO:0000256" key="7">
    <source>
        <dbReference type="HAMAP-Rule" id="MF_00060"/>
    </source>
</evidence>
<dbReference type="EMBL" id="DSBT01000377">
    <property type="protein sequence ID" value="HDP78923.1"/>
    <property type="molecule type" value="Genomic_DNA"/>
</dbReference>
<keyword evidence="6 7" id="KW-0378">Hydrolase</keyword>
<evidence type="ECO:0000256" key="1">
    <source>
        <dbReference type="ARBA" id="ARBA00000815"/>
    </source>
</evidence>
<comment type="catalytic activity">
    <reaction evidence="1 7">
        <text>a ribonucleoside 5'-phosphate + H2O = a ribonucleoside + phosphate</text>
        <dbReference type="Rhea" id="RHEA:12484"/>
        <dbReference type="ChEBI" id="CHEBI:15377"/>
        <dbReference type="ChEBI" id="CHEBI:18254"/>
        <dbReference type="ChEBI" id="CHEBI:43474"/>
        <dbReference type="ChEBI" id="CHEBI:58043"/>
        <dbReference type="EC" id="3.1.3.5"/>
    </reaction>
</comment>
<comment type="similarity">
    <text evidence="2 7">Belongs to the SurE nucleotidase family.</text>
</comment>
<keyword evidence="4 7" id="KW-0479">Metal-binding</keyword>
<evidence type="ECO:0000259" key="8">
    <source>
        <dbReference type="Pfam" id="PF01975"/>
    </source>
</evidence>
<name>A0A7C1GUY5_9BACT</name>
<evidence type="ECO:0000256" key="3">
    <source>
        <dbReference type="ARBA" id="ARBA00022490"/>
    </source>
</evidence>
<feature type="binding site" evidence="7">
    <location>
        <position position="9"/>
    </location>
    <ligand>
        <name>a divalent metal cation</name>
        <dbReference type="ChEBI" id="CHEBI:60240"/>
    </ligand>
</feature>
<feature type="binding site" evidence="7">
    <location>
        <position position="8"/>
    </location>
    <ligand>
        <name>a divalent metal cation</name>
        <dbReference type="ChEBI" id="CHEBI:60240"/>
    </ligand>
</feature>
<dbReference type="PANTHER" id="PTHR30457:SF12">
    <property type="entry name" value="5'_3'-NUCLEOTIDASE SURE"/>
    <property type="match status" value="1"/>
</dbReference>
<sequence length="275" mass="30747">MKILLTNDDGIQATGIRSLAKRLSRSHEVTIVAPESNRSGVSHSITWLTPVRIRERETIENVSSFCTSGTPADCVVAAATISGIDRFDLVLSGINHGQNLGVDIRYSGTLSAALEARVHGIPAMAISVVSEENPDFLAAVDFSESFVREYDWKKLPKHTVLNVNVPAIPRDKIRGISCTRPGGLIKRRWFEKKVNEWGEEEFWMRKEILHDSHDEDLDFVNVDKGFISVSPIDFFGSCDSDFGFSLEEDLRRFSSHWFNNRNASDYIAGIAESKT</sequence>
<feature type="domain" description="Survival protein SurE-like phosphatase/nucleotidase" evidence="8">
    <location>
        <begin position="3"/>
        <end position="182"/>
    </location>
</feature>